<dbReference type="EMBL" id="MKGL01000393">
    <property type="protein sequence ID" value="RNE99351.1"/>
    <property type="molecule type" value="Genomic_DNA"/>
</dbReference>
<dbReference type="RefSeq" id="XP_029235151.1">
    <property type="nucleotide sequence ID" value="XM_029384993.1"/>
</dbReference>
<keyword evidence="2" id="KW-1185">Reference proteome</keyword>
<gene>
    <name evidence="1" type="ORF">TraAM80_08238</name>
</gene>
<name>A0A3R7KQG4_TRYRA</name>
<sequence length="1068" mass="117110">MLSQSLLHYAEQGEVGSRGASPPLLRSVLRPASHCPLFDVRMEKGHVWPCANLLNGSGRYHAQWQNGAHLIMSDNRLLVVRQGDHFYCPPWDGPIHDVCIQQQGADTHSILAVGLTDGVYLALLQEKPQLQITGDVFVSTKHSVEKIVFVRDGELALCYGNAQVATYQIAIEGQQKVSLVPAHRRQPLKFIQTMTSLWDTRRYRDSAYDASDAKLFVLSNTDLTMWAYTSTDAFAAVCSVQLQGNVVAVLPSSQVHRYTMLVFNDGGRQPVLFEAAPAKGSDEARSAMCLGAVRPLPEDIRFDSVTLAAQDTEGTTMLYDARTCTLTMLTAASPIYEDMYDVVEVVAVLRLSATAVGVACVSEPADPAAAFVVYGKAGILCRIGVRSLGSMFAELVQQPGPRDGPRTVLQRLGSKRGIAALVGAVFAGASTEVMSSLLTELMQPTFRGNGMRVAPGVHGIVSLVHREMALASSLWNAPFAWHLICGLERIAAHLWAWREKLEALLRPSGYLDCPKWLELSWSGFAATSHHHFTPRTALNAQAMLLETLLKGLQDAGVLCWLYGLRLRGSPGVATTGRNRLERVVWGDDPTTAITSLCMETLSTADSFVIAQLEARRDILPLRARHVVQVAVCISANKPDAALAYACDNVLSLRQEQVFDYVAEKLEDAFPDSMPHLRLLLCWLRYSRDAIADVLVMLERYSRSESPERLKRGLGIVLQAAAEHPVLQRAVVRWMVSHPLEDDHVMGFAEVLEEHAVVIAEPQTLTALFCVCWHNRTRRPTAAARGFCDIARGQQRLALSSRILCIKLALEADPTMSEQFVYFVLLLQEELAEAITAAWGAATPRVDAWQQEKLEADVDELRHTYLEERRLFQLAGEYKQQGGARVQLDLLKVHPETPEKVTVEAVQDLLEFLLVTGVPATEAVRNVVREYYDGYAAGLPLLPFVAVLAQHGESAAQIAALLHSSGVSQGAVFDVFFHVLDERVEGPELTVGDVATTLAATVGQLTGESREICAAYLMERIRGLLACEHTATTMAAAVLPASTALQESDIAQLQRAEALLRLPRAVSSV</sequence>
<dbReference type="GeneID" id="40332171"/>
<dbReference type="OrthoDB" id="240828at2759"/>
<dbReference type="OMA" id="PLFPFVE"/>
<dbReference type="Proteomes" id="UP000283634">
    <property type="component" value="Unassembled WGS sequence"/>
</dbReference>
<protein>
    <submittedName>
        <fullName evidence="1">Uncharacterized protein</fullName>
    </submittedName>
</protein>
<proteinExistence type="predicted"/>
<dbReference type="AlphaFoldDB" id="A0A3R7KQG4"/>
<organism evidence="1 2">
    <name type="scientific">Trypanosoma rangeli</name>
    <dbReference type="NCBI Taxonomy" id="5698"/>
    <lineage>
        <taxon>Eukaryota</taxon>
        <taxon>Discoba</taxon>
        <taxon>Euglenozoa</taxon>
        <taxon>Kinetoplastea</taxon>
        <taxon>Metakinetoplastina</taxon>
        <taxon>Trypanosomatida</taxon>
        <taxon>Trypanosomatidae</taxon>
        <taxon>Trypanosoma</taxon>
        <taxon>Herpetosoma</taxon>
    </lineage>
</organism>
<accession>A0A3R7KQG4</accession>
<evidence type="ECO:0000313" key="1">
    <source>
        <dbReference type="EMBL" id="RNE99351.1"/>
    </source>
</evidence>
<comment type="caution">
    <text evidence="1">The sequence shown here is derived from an EMBL/GenBank/DDBJ whole genome shotgun (WGS) entry which is preliminary data.</text>
</comment>
<evidence type="ECO:0000313" key="2">
    <source>
        <dbReference type="Proteomes" id="UP000283634"/>
    </source>
</evidence>
<dbReference type="VEuPathDB" id="TriTrypDB:TRSC58_02907"/>
<reference evidence="1 2" key="1">
    <citation type="journal article" date="2018" name="BMC Genomics">
        <title>Genomic comparison of Trypanosoma conorhini and Trypanosoma rangeli to Trypanosoma cruzi strains of high and low virulence.</title>
        <authorList>
            <person name="Bradwell K.R."/>
            <person name="Koparde V.N."/>
            <person name="Matveyev A.V."/>
            <person name="Serrano M.G."/>
            <person name="Alves J.M."/>
            <person name="Parikh H."/>
            <person name="Huang B."/>
            <person name="Lee V."/>
            <person name="Espinosa-Alvarez O."/>
            <person name="Ortiz P.A."/>
            <person name="Costa-Martins A.G."/>
            <person name="Teixeira M.M."/>
            <person name="Buck G.A."/>
        </authorList>
    </citation>
    <scope>NUCLEOTIDE SEQUENCE [LARGE SCALE GENOMIC DNA]</scope>
    <source>
        <strain evidence="1 2">AM80</strain>
    </source>
</reference>